<accession>A0ABW4VDP2</accession>
<dbReference type="InterPro" id="IPR050336">
    <property type="entry name" value="Chromosome_partition/occlusion"/>
</dbReference>
<evidence type="ECO:0000256" key="1">
    <source>
        <dbReference type="SAM" id="MobiDB-lite"/>
    </source>
</evidence>
<dbReference type="EMBL" id="JBHUHF010000001">
    <property type="protein sequence ID" value="MFD2028384.1"/>
    <property type="molecule type" value="Genomic_DNA"/>
</dbReference>
<name>A0ABW4VDP2_9MICO</name>
<feature type="compositionally biased region" description="Polar residues" evidence="1">
    <location>
        <begin position="357"/>
        <end position="366"/>
    </location>
</feature>
<evidence type="ECO:0000313" key="3">
    <source>
        <dbReference type="EMBL" id="MFD2028384.1"/>
    </source>
</evidence>
<feature type="domain" description="ParB-like N-terminal" evidence="2">
    <location>
        <begin position="12"/>
        <end position="97"/>
    </location>
</feature>
<dbReference type="InterPro" id="IPR036086">
    <property type="entry name" value="ParB/Sulfiredoxin_sf"/>
</dbReference>
<feature type="region of interest" description="Disordered" evidence="1">
    <location>
        <begin position="354"/>
        <end position="379"/>
    </location>
</feature>
<dbReference type="SUPFAM" id="SSF110849">
    <property type="entry name" value="ParB/Sulfiredoxin"/>
    <property type="match status" value="1"/>
</dbReference>
<feature type="region of interest" description="Disordered" evidence="1">
    <location>
        <begin position="271"/>
        <end position="295"/>
    </location>
</feature>
<gene>
    <name evidence="3" type="ORF">ACFSL2_23030</name>
</gene>
<dbReference type="SMART" id="SM00470">
    <property type="entry name" value="ParB"/>
    <property type="match status" value="1"/>
</dbReference>
<feature type="compositionally biased region" description="Basic and acidic residues" evidence="1">
    <location>
        <begin position="281"/>
        <end position="294"/>
    </location>
</feature>
<comment type="caution">
    <text evidence="3">The sequence shown here is derived from an EMBL/GenBank/DDBJ whole genome shotgun (WGS) entry which is preliminary data.</text>
</comment>
<dbReference type="Proteomes" id="UP001597338">
    <property type="component" value="Unassembled WGS sequence"/>
</dbReference>
<dbReference type="Pfam" id="PF02195">
    <property type="entry name" value="ParB_N"/>
    <property type="match status" value="1"/>
</dbReference>
<keyword evidence="4" id="KW-1185">Reference proteome</keyword>
<dbReference type="PANTHER" id="PTHR33375">
    <property type="entry name" value="CHROMOSOME-PARTITIONING PROTEIN PARB-RELATED"/>
    <property type="match status" value="1"/>
</dbReference>
<dbReference type="PANTHER" id="PTHR33375:SF1">
    <property type="entry name" value="CHROMOSOME-PARTITIONING PROTEIN PARB-RELATED"/>
    <property type="match status" value="1"/>
</dbReference>
<sequence>MPDDADALAGALTVTVDSIIVGARHRKDAGDLDSLAASIDQLGLLQPITVTPDRVLVCGWRRLEAVKRLGWESIKVWVRSGISDPVTALLAERDENTQRKDYTPLEKEALYREIKGLLREDAERRQAETRFGGARRNENKKTAMADASGGVHRTSPGQPEGRTDAAQDQSGRGKVREQAALIVTGSKSQNTLERLSMLVDLTRDTTRPDHIRNLATEALARIQDGHPVYPEYATVRAAVAAMDPDQQTIEPVTAADFQEVLATVRKNANRAHASGNGVDTVTDRESAHPADRLHSAPASLRQWASIWPGLRGWSARYDPTVVAENASEADWATFREVLAETNAFARRAMAARNMNRPPSSAGSDQTLFDVPNPVPDENG</sequence>
<dbReference type="InterPro" id="IPR003115">
    <property type="entry name" value="ParB_N"/>
</dbReference>
<organism evidence="3 4">
    <name type="scientific">Promicromonospora aerolata</name>
    <dbReference type="NCBI Taxonomy" id="195749"/>
    <lineage>
        <taxon>Bacteria</taxon>
        <taxon>Bacillati</taxon>
        <taxon>Actinomycetota</taxon>
        <taxon>Actinomycetes</taxon>
        <taxon>Micrococcales</taxon>
        <taxon>Promicromonosporaceae</taxon>
        <taxon>Promicromonospora</taxon>
    </lineage>
</organism>
<dbReference type="RefSeq" id="WP_377200074.1">
    <property type="nucleotide sequence ID" value="NZ_JBHUHF010000001.1"/>
</dbReference>
<evidence type="ECO:0000313" key="4">
    <source>
        <dbReference type="Proteomes" id="UP001597338"/>
    </source>
</evidence>
<dbReference type="Gene3D" id="3.90.1530.30">
    <property type="match status" value="1"/>
</dbReference>
<reference evidence="4" key="1">
    <citation type="journal article" date="2019" name="Int. J. Syst. Evol. Microbiol.">
        <title>The Global Catalogue of Microorganisms (GCM) 10K type strain sequencing project: providing services to taxonomists for standard genome sequencing and annotation.</title>
        <authorList>
            <consortium name="The Broad Institute Genomics Platform"/>
            <consortium name="The Broad Institute Genome Sequencing Center for Infectious Disease"/>
            <person name="Wu L."/>
            <person name="Ma J."/>
        </authorList>
    </citation>
    <scope>NUCLEOTIDE SEQUENCE [LARGE SCALE GENOMIC DNA]</scope>
    <source>
        <strain evidence="4">CCM 7043</strain>
    </source>
</reference>
<feature type="region of interest" description="Disordered" evidence="1">
    <location>
        <begin position="125"/>
        <end position="175"/>
    </location>
</feature>
<proteinExistence type="predicted"/>
<protein>
    <submittedName>
        <fullName evidence="3">ParB N-terminal domain-containing protein</fullName>
    </submittedName>
</protein>
<evidence type="ECO:0000259" key="2">
    <source>
        <dbReference type="SMART" id="SM00470"/>
    </source>
</evidence>